<proteinExistence type="predicted"/>
<accession>A0A9W8DTH0</accession>
<keyword evidence="3" id="KW-1185">Reference proteome</keyword>
<dbReference type="AlphaFoldDB" id="A0A9W8DTH0"/>
<evidence type="ECO:0000313" key="3">
    <source>
        <dbReference type="Proteomes" id="UP001150538"/>
    </source>
</evidence>
<dbReference type="OrthoDB" id="5588477at2759"/>
<dbReference type="EMBL" id="JANBPU010000056">
    <property type="protein sequence ID" value="KAJ1918001.1"/>
    <property type="molecule type" value="Genomic_DNA"/>
</dbReference>
<sequence>MKFDLVAASIAIAAIIAPTANAAAAEAENAASPTGNTQAPLGGIALVAVPPSHHLHTRGLMLRDSFSNVNTGAYNNGQITNTGPYGQNSNSWNNGFNSHQDSASTPYGSSGNSNFNTWNNQHWDNRVAPVGYYGYGGYGHPGYGYPTYGHHQYGYPQYGGYPSYYRYY</sequence>
<evidence type="ECO:0000313" key="2">
    <source>
        <dbReference type="EMBL" id="KAJ1918001.1"/>
    </source>
</evidence>
<feature type="signal peptide" evidence="1">
    <location>
        <begin position="1"/>
        <end position="22"/>
    </location>
</feature>
<keyword evidence="1" id="KW-0732">Signal</keyword>
<name>A0A9W8DTH0_9FUNG</name>
<dbReference type="Proteomes" id="UP001150538">
    <property type="component" value="Unassembled WGS sequence"/>
</dbReference>
<comment type="caution">
    <text evidence="2">The sequence shown here is derived from an EMBL/GenBank/DDBJ whole genome shotgun (WGS) entry which is preliminary data.</text>
</comment>
<organism evidence="2 3">
    <name type="scientific">Mycoemilia scoparia</name>
    <dbReference type="NCBI Taxonomy" id="417184"/>
    <lineage>
        <taxon>Eukaryota</taxon>
        <taxon>Fungi</taxon>
        <taxon>Fungi incertae sedis</taxon>
        <taxon>Zoopagomycota</taxon>
        <taxon>Kickxellomycotina</taxon>
        <taxon>Kickxellomycetes</taxon>
        <taxon>Kickxellales</taxon>
        <taxon>Kickxellaceae</taxon>
        <taxon>Mycoemilia</taxon>
    </lineage>
</organism>
<evidence type="ECO:0000256" key="1">
    <source>
        <dbReference type="SAM" id="SignalP"/>
    </source>
</evidence>
<protein>
    <submittedName>
        <fullName evidence="2">Uncharacterized protein</fullName>
    </submittedName>
</protein>
<feature type="chain" id="PRO_5040892648" evidence="1">
    <location>
        <begin position="23"/>
        <end position="168"/>
    </location>
</feature>
<reference evidence="2" key="1">
    <citation type="submission" date="2022-07" db="EMBL/GenBank/DDBJ databases">
        <title>Phylogenomic reconstructions and comparative analyses of Kickxellomycotina fungi.</title>
        <authorList>
            <person name="Reynolds N.K."/>
            <person name="Stajich J.E."/>
            <person name="Barry K."/>
            <person name="Grigoriev I.V."/>
            <person name="Crous P."/>
            <person name="Smith M.E."/>
        </authorList>
    </citation>
    <scope>NUCLEOTIDE SEQUENCE</scope>
    <source>
        <strain evidence="2">NBRC 100468</strain>
    </source>
</reference>
<gene>
    <name evidence="2" type="ORF">H4219_002889</name>
</gene>